<evidence type="ECO:0000313" key="2">
    <source>
        <dbReference type="Proteomes" id="UP001283361"/>
    </source>
</evidence>
<dbReference type="Proteomes" id="UP001283361">
    <property type="component" value="Unassembled WGS sequence"/>
</dbReference>
<gene>
    <name evidence="1" type="ORF">RRG08_005740</name>
</gene>
<sequence length="132" mass="15347">MSRGDKPRNCLITRFSLPQHALHFLSSIFLSFESEKSKSFLSRLLQHSDRRQQKLQWLSTPGLQQTWDIQGRVFWIDENSPQGFQLSAGRVYVSTHLHLRDSPDRTAVDIVLTITSALWRLIVKMESPIIRD</sequence>
<dbReference type="AlphaFoldDB" id="A0AAE1CWB3"/>
<evidence type="ECO:0000313" key="1">
    <source>
        <dbReference type="EMBL" id="KAK3741050.1"/>
    </source>
</evidence>
<comment type="caution">
    <text evidence="1">The sequence shown here is derived from an EMBL/GenBank/DDBJ whole genome shotgun (WGS) entry which is preliminary data.</text>
</comment>
<name>A0AAE1CWB3_9GAST</name>
<proteinExistence type="predicted"/>
<accession>A0AAE1CWB3</accession>
<reference evidence="1" key="1">
    <citation type="journal article" date="2023" name="G3 (Bethesda)">
        <title>A reference genome for the long-term kleptoplast-retaining sea slug Elysia crispata morphotype clarki.</title>
        <authorList>
            <person name="Eastman K.E."/>
            <person name="Pendleton A.L."/>
            <person name="Shaikh M.A."/>
            <person name="Suttiyut T."/>
            <person name="Ogas R."/>
            <person name="Tomko P."/>
            <person name="Gavelis G."/>
            <person name="Widhalm J.R."/>
            <person name="Wisecaver J.H."/>
        </authorList>
    </citation>
    <scope>NUCLEOTIDE SEQUENCE</scope>
    <source>
        <strain evidence="1">ECLA1</strain>
    </source>
</reference>
<protein>
    <submittedName>
        <fullName evidence="1">Uncharacterized protein</fullName>
    </submittedName>
</protein>
<dbReference type="EMBL" id="JAWDGP010006450">
    <property type="protein sequence ID" value="KAK3741050.1"/>
    <property type="molecule type" value="Genomic_DNA"/>
</dbReference>
<organism evidence="1 2">
    <name type="scientific">Elysia crispata</name>
    <name type="common">lettuce slug</name>
    <dbReference type="NCBI Taxonomy" id="231223"/>
    <lineage>
        <taxon>Eukaryota</taxon>
        <taxon>Metazoa</taxon>
        <taxon>Spiralia</taxon>
        <taxon>Lophotrochozoa</taxon>
        <taxon>Mollusca</taxon>
        <taxon>Gastropoda</taxon>
        <taxon>Heterobranchia</taxon>
        <taxon>Euthyneura</taxon>
        <taxon>Panpulmonata</taxon>
        <taxon>Sacoglossa</taxon>
        <taxon>Placobranchoidea</taxon>
        <taxon>Plakobranchidae</taxon>
        <taxon>Elysia</taxon>
    </lineage>
</organism>
<keyword evidence="2" id="KW-1185">Reference proteome</keyword>